<comment type="caution">
    <text evidence="3">The sequence shown here is derived from an EMBL/GenBank/DDBJ whole genome shotgun (WGS) entry which is preliminary data.</text>
</comment>
<name>A0A1Y2ETM7_9FUNG</name>
<feature type="compositionally biased region" description="Acidic residues" evidence="1">
    <location>
        <begin position="99"/>
        <end position="122"/>
    </location>
</feature>
<dbReference type="EMBL" id="MCOG01000027">
    <property type="protein sequence ID" value="ORY74911.1"/>
    <property type="molecule type" value="Genomic_DNA"/>
</dbReference>
<organism evidence="3 4">
    <name type="scientific">Neocallimastix californiae</name>
    <dbReference type="NCBI Taxonomy" id="1754190"/>
    <lineage>
        <taxon>Eukaryota</taxon>
        <taxon>Fungi</taxon>
        <taxon>Fungi incertae sedis</taxon>
        <taxon>Chytridiomycota</taxon>
        <taxon>Chytridiomycota incertae sedis</taxon>
        <taxon>Neocallimastigomycetes</taxon>
        <taxon>Neocallimastigales</taxon>
        <taxon>Neocallimastigaceae</taxon>
        <taxon>Neocallimastix</taxon>
    </lineage>
</organism>
<dbReference type="OrthoDB" id="1883087at2759"/>
<keyword evidence="4" id="KW-1185">Reference proteome</keyword>
<dbReference type="InterPro" id="IPR008974">
    <property type="entry name" value="TRAF-like"/>
</dbReference>
<dbReference type="STRING" id="1754190.A0A1Y2ETM7"/>
<protein>
    <recommendedName>
        <fullName evidence="2">MATH domain-containing protein</fullName>
    </recommendedName>
</protein>
<evidence type="ECO:0000313" key="4">
    <source>
        <dbReference type="Proteomes" id="UP000193920"/>
    </source>
</evidence>
<feature type="non-terminal residue" evidence="3">
    <location>
        <position position="294"/>
    </location>
</feature>
<dbReference type="PROSITE" id="PS50144">
    <property type="entry name" value="MATH"/>
    <property type="match status" value="1"/>
</dbReference>
<dbReference type="Gene3D" id="2.60.210.10">
    <property type="entry name" value="Apoptosis, Tumor Necrosis Factor Receptor Associated Protein 2, Chain A"/>
    <property type="match status" value="1"/>
</dbReference>
<evidence type="ECO:0000259" key="2">
    <source>
        <dbReference type="PROSITE" id="PS50144"/>
    </source>
</evidence>
<evidence type="ECO:0000313" key="3">
    <source>
        <dbReference type="EMBL" id="ORY74911.1"/>
    </source>
</evidence>
<sequence>MKIKNIIQLKRRNNHKKKLKELLFLGDEFDIDNEYIRGHYYDFMINYKENEHIPPVENLGKILSEKYIYSVKSLLNENKITINYEKNENEEKGKNKDNEDNEDSEDNENNEDNEDENDKDLYTVEDEDYYEFPIENINELSEDIFFSDNLYNGNYSWTLMVYPNGKDTDGNDYISIYLKSYDVIDLDYYHVCCNFIVTLRNYNNYSIYKAKAIPNDCYFSLNNNEYGFKYIKKELLTTKDAIFNRSILENDKIVIGIYMRILKYNSKVRLVDELRYLSKTDEEKVSEITNEYNY</sequence>
<dbReference type="AlphaFoldDB" id="A0A1Y2ETM7"/>
<dbReference type="Proteomes" id="UP000193920">
    <property type="component" value="Unassembled WGS sequence"/>
</dbReference>
<dbReference type="SUPFAM" id="SSF49599">
    <property type="entry name" value="TRAF domain-like"/>
    <property type="match status" value="1"/>
</dbReference>
<evidence type="ECO:0000256" key="1">
    <source>
        <dbReference type="SAM" id="MobiDB-lite"/>
    </source>
</evidence>
<reference evidence="3 4" key="1">
    <citation type="submission" date="2016-08" db="EMBL/GenBank/DDBJ databases">
        <title>A Parts List for Fungal Cellulosomes Revealed by Comparative Genomics.</title>
        <authorList>
            <consortium name="DOE Joint Genome Institute"/>
            <person name="Haitjema C.H."/>
            <person name="Gilmore S.P."/>
            <person name="Henske J.K."/>
            <person name="Solomon K.V."/>
            <person name="De Groot R."/>
            <person name="Kuo A."/>
            <person name="Mondo S.J."/>
            <person name="Salamov A.A."/>
            <person name="Labutti K."/>
            <person name="Zhao Z."/>
            <person name="Chiniquy J."/>
            <person name="Barry K."/>
            <person name="Brewer H.M."/>
            <person name="Purvine S.O."/>
            <person name="Wright A.T."/>
            <person name="Boxma B."/>
            <person name="Van Alen T."/>
            <person name="Hackstein J.H."/>
            <person name="Baker S.E."/>
            <person name="Grigoriev I.V."/>
            <person name="O'Malley M.A."/>
        </authorList>
    </citation>
    <scope>NUCLEOTIDE SEQUENCE [LARGE SCALE GENOMIC DNA]</scope>
    <source>
        <strain evidence="3 4">G1</strain>
    </source>
</reference>
<dbReference type="CDD" id="cd00121">
    <property type="entry name" value="MATH"/>
    <property type="match status" value="1"/>
</dbReference>
<gene>
    <name evidence="3" type="ORF">LY90DRAFT_666044</name>
</gene>
<dbReference type="Pfam" id="PF22486">
    <property type="entry name" value="MATH_2"/>
    <property type="match status" value="1"/>
</dbReference>
<dbReference type="InterPro" id="IPR002083">
    <property type="entry name" value="MATH/TRAF_dom"/>
</dbReference>
<proteinExistence type="predicted"/>
<feature type="domain" description="MATH" evidence="2">
    <location>
        <begin position="127"/>
        <end position="259"/>
    </location>
</feature>
<accession>A0A1Y2ETM7</accession>
<feature type="region of interest" description="Disordered" evidence="1">
    <location>
        <begin position="90"/>
        <end position="122"/>
    </location>
</feature>